<accession>A0A9E8LXE9</accession>
<dbReference type="Pfam" id="PF10747">
    <property type="entry name" value="SirA"/>
    <property type="match status" value="1"/>
</dbReference>
<protein>
    <submittedName>
        <fullName evidence="1">Sporulation inhibitor of replication protein SirA</fullName>
    </submittedName>
</protein>
<dbReference type="RefSeq" id="WP_275418662.1">
    <property type="nucleotide sequence ID" value="NZ_CP106878.1"/>
</dbReference>
<reference evidence="1" key="1">
    <citation type="submission" date="2022-09" db="EMBL/GenBank/DDBJ databases">
        <title>Complete Genomes of Fervidibacillus albus and Fervidibacillus halotolerans isolated from tidal flat sediments.</title>
        <authorList>
            <person name="Kwon K.K."/>
            <person name="Yang S.-H."/>
            <person name="Park M.J."/>
            <person name="Oh H.-M."/>
        </authorList>
    </citation>
    <scope>NUCLEOTIDE SEQUENCE</scope>
    <source>
        <strain evidence="1">MEBiC13591</strain>
    </source>
</reference>
<keyword evidence="2" id="KW-1185">Reference proteome</keyword>
<organism evidence="1 2">
    <name type="scientific">Fervidibacillus albus</name>
    <dbReference type="NCBI Taxonomy" id="2980026"/>
    <lineage>
        <taxon>Bacteria</taxon>
        <taxon>Bacillati</taxon>
        <taxon>Bacillota</taxon>
        <taxon>Bacilli</taxon>
        <taxon>Bacillales</taxon>
        <taxon>Bacillaceae</taxon>
        <taxon>Fervidibacillus</taxon>
    </lineage>
</organism>
<proteinExistence type="predicted"/>
<sequence length="147" mass="17617">MDLRKYDIYVIEDAFVEYFYGREQMFFQLFKECDESETGIKEILIQQVDYITKSIPTIYIYSHIVQELGKRTDFFIKERSFLLENKRGTAELFIGRKKLSLQSSGYLDTEFIFMDCLKQLDFNFFALDLKNGRFGWLKPLKHQKIAK</sequence>
<evidence type="ECO:0000313" key="2">
    <source>
        <dbReference type="Proteomes" id="UP001164718"/>
    </source>
</evidence>
<dbReference type="EMBL" id="CP106878">
    <property type="protein sequence ID" value="WAA10856.1"/>
    <property type="molecule type" value="Genomic_DNA"/>
</dbReference>
<evidence type="ECO:0000313" key="1">
    <source>
        <dbReference type="EMBL" id="WAA10856.1"/>
    </source>
</evidence>
<dbReference type="KEGG" id="faf:OE104_05955"/>
<name>A0A9E8LXE9_9BACI</name>
<dbReference type="Gene3D" id="3.30.310.250">
    <property type="entry name" value="Sporulation inhibitor of replication protein SirA"/>
    <property type="match status" value="1"/>
</dbReference>
<gene>
    <name evidence="1" type="primary">sirA</name>
    <name evidence="1" type="ORF">OE104_05955</name>
</gene>
<dbReference type="InterPro" id="IPR038449">
    <property type="entry name" value="SirA_sf"/>
</dbReference>
<dbReference type="Proteomes" id="UP001164718">
    <property type="component" value="Chromosome"/>
</dbReference>
<dbReference type="AlphaFoldDB" id="A0A9E8LXE9"/>
<dbReference type="InterPro" id="IPR019683">
    <property type="entry name" value="SirA"/>
</dbReference>